<gene>
    <name evidence="1" type="ORF">GHK86_07200</name>
</gene>
<proteinExistence type="predicted"/>
<name>A0ABW9QRP4_9ACTN</name>
<accession>A0ABW9QRP4</accession>
<dbReference type="EMBL" id="WJHE01000314">
    <property type="protein sequence ID" value="MST32507.1"/>
    <property type="molecule type" value="Genomic_DNA"/>
</dbReference>
<evidence type="ECO:0000313" key="1">
    <source>
        <dbReference type="EMBL" id="MST32507.1"/>
    </source>
</evidence>
<keyword evidence="2" id="KW-1185">Reference proteome</keyword>
<dbReference type="Proteomes" id="UP000437736">
    <property type="component" value="Unassembled WGS sequence"/>
</dbReference>
<comment type="caution">
    <text evidence="1">The sequence shown here is derived from an EMBL/GenBank/DDBJ whole genome shotgun (WGS) entry which is preliminary data.</text>
</comment>
<protein>
    <submittedName>
        <fullName evidence="1">Uncharacterized protein</fullName>
    </submittedName>
</protein>
<organism evidence="1 2">
    <name type="scientific">Acidiferrimicrobium australe</name>
    <dbReference type="NCBI Taxonomy" id="2664430"/>
    <lineage>
        <taxon>Bacteria</taxon>
        <taxon>Bacillati</taxon>
        <taxon>Actinomycetota</taxon>
        <taxon>Acidimicrobiia</taxon>
        <taxon>Acidimicrobiales</taxon>
        <taxon>Acidimicrobiaceae</taxon>
        <taxon>Acidiferrimicrobium</taxon>
    </lineage>
</organism>
<reference evidence="1 2" key="1">
    <citation type="submission" date="2019-11" db="EMBL/GenBank/DDBJ databases">
        <title>Acidiferrimicrobium australis gen. nov., sp. nov., an acidophilic and obligately heterotrophic, member of the Actinobacteria that catalyses dissimilatory oxido- reduction of iron isolated from metal-rich acidic water in Chile.</title>
        <authorList>
            <person name="Gonzalez D."/>
            <person name="Huber K."/>
            <person name="Hedrich S."/>
            <person name="Rojas-Villalobos C."/>
            <person name="Quatrini R."/>
            <person name="Dinamarca M.A."/>
            <person name="Schwarz A."/>
            <person name="Canales C."/>
            <person name="Nancucheo I."/>
        </authorList>
    </citation>
    <scope>NUCLEOTIDE SEQUENCE [LARGE SCALE GENOMIC DNA]</scope>
    <source>
        <strain evidence="1 2">USS-CCA1</strain>
    </source>
</reference>
<evidence type="ECO:0000313" key="2">
    <source>
        <dbReference type="Proteomes" id="UP000437736"/>
    </source>
</evidence>
<sequence length="212" mass="22928">MSVGNGLPTGSDPPAAVVHQALARTIAAGTARVQEPGGVHGVIDFEIPAERLFSPGQTIPVVAIPTYTESVMYGHTQYLREVARNPAKQASLERADPFATRWRRQPITDTALTPLVDEIGGPGGTYRYSGRSTFGGQAVAVYTITRPTATFQGMTVLEPRVVVLVNSDGRIVRYSLTQSERDKALHLYSKRTTTWVAFSDFGTKISISRPPA</sequence>